<feature type="region of interest" description="Disordered" evidence="1">
    <location>
        <begin position="25"/>
        <end position="53"/>
    </location>
</feature>
<feature type="non-terminal residue" evidence="2">
    <location>
        <position position="1"/>
    </location>
</feature>
<sequence>NNGTLDVGLHVLEFMLEDYPPSNITLTNGNGNSSVRNPYNQTGNTDPTPLSQVPLQFIIES</sequence>
<feature type="non-terminal residue" evidence="2">
    <location>
        <position position="61"/>
    </location>
</feature>
<evidence type="ECO:0000313" key="3">
    <source>
        <dbReference type="Proteomes" id="UP001529510"/>
    </source>
</evidence>
<organism evidence="2 3">
    <name type="scientific">Cirrhinus mrigala</name>
    <name type="common">Mrigala</name>
    <dbReference type="NCBI Taxonomy" id="683832"/>
    <lineage>
        <taxon>Eukaryota</taxon>
        <taxon>Metazoa</taxon>
        <taxon>Chordata</taxon>
        <taxon>Craniata</taxon>
        <taxon>Vertebrata</taxon>
        <taxon>Euteleostomi</taxon>
        <taxon>Actinopterygii</taxon>
        <taxon>Neopterygii</taxon>
        <taxon>Teleostei</taxon>
        <taxon>Ostariophysi</taxon>
        <taxon>Cypriniformes</taxon>
        <taxon>Cyprinidae</taxon>
        <taxon>Labeoninae</taxon>
        <taxon>Labeonini</taxon>
        <taxon>Cirrhinus</taxon>
    </lineage>
</organism>
<dbReference type="AlphaFoldDB" id="A0ABD0N4E5"/>
<reference evidence="2 3" key="1">
    <citation type="submission" date="2024-05" db="EMBL/GenBank/DDBJ databases">
        <title>Genome sequencing and assembly of Indian major carp, Cirrhinus mrigala (Hamilton, 1822).</title>
        <authorList>
            <person name="Mohindra V."/>
            <person name="Chowdhury L.M."/>
            <person name="Lal K."/>
            <person name="Jena J.K."/>
        </authorList>
    </citation>
    <scope>NUCLEOTIDE SEQUENCE [LARGE SCALE GENOMIC DNA]</scope>
    <source>
        <strain evidence="2">CM1030</strain>
        <tissue evidence="2">Blood</tissue>
    </source>
</reference>
<comment type="caution">
    <text evidence="2">The sequence shown here is derived from an EMBL/GenBank/DDBJ whole genome shotgun (WGS) entry which is preliminary data.</text>
</comment>
<name>A0ABD0N4E5_CIRMR</name>
<dbReference type="EMBL" id="JAMKFB020000024">
    <property type="protein sequence ID" value="KAL0157010.1"/>
    <property type="molecule type" value="Genomic_DNA"/>
</dbReference>
<dbReference type="Proteomes" id="UP001529510">
    <property type="component" value="Unassembled WGS sequence"/>
</dbReference>
<evidence type="ECO:0000256" key="1">
    <source>
        <dbReference type="SAM" id="MobiDB-lite"/>
    </source>
</evidence>
<gene>
    <name evidence="2" type="ORF">M9458_048256</name>
</gene>
<protein>
    <submittedName>
        <fullName evidence="2">Uncharacterized protein</fullName>
    </submittedName>
</protein>
<keyword evidence="3" id="KW-1185">Reference proteome</keyword>
<proteinExistence type="predicted"/>
<evidence type="ECO:0000313" key="2">
    <source>
        <dbReference type="EMBL" id="KAL0157010.1"/>
    </source>
</evidence>
<accession>A0ABD0N4E5</accession>